<name>A0A346Y6E8_9ACTN</name>
<gene>
    <name evidence="1" type="ORF">DVS28_b0275</name>
</gene>
<dbReference type="KEGG" id="euz:DVS28_b0275"/>
<keyword evidence="2" id="KW-1185">Reference proteome</keyword>
<proteinExistence type="predicted"/>
<accession>A0A346Y6E8</accession>
<keyword evidence="1" id="KW-0614">Plasmid</keyword>
<reference evidence="1 2" key="1">
    <citation type="submission" date="2018-09" db="EMBL/GenBank/DDBJ databases">
        <title>Complete genome sequence of Euzebya sp. DY32-46 isolated from seawater of Pacific Ocean.</title>
        <authorList>
            <person name="Xu L."/>
            <person name="Wu Y.-H."/>
            <person name="Xu X.-W."/>
        </authorList>
    </citation>
    <scope>NUCLEOTIDE SEQUENCE [LARGE SCALE GENOMIC DNA]</scope>
    <source>
        <strain evidence="1 2">DY32-46</strain>
        <plasmid evidence="2">pedy32-46i</plasmid>
    </source>
</reference>
<dbReference type="AlphaFoldDB" id="A0A346Y6E8"/>
<sequence length="896" mass="94408">MMHTQPAPVLRAAILAMPDGPARELLRDGRNPGVRNLLRQLGVRVDPKYVSGGAPKHVRTLLARLPDDDLPLMCQVLVNPMVEHARTVIGPEAANNPTAEEFDTAVRATTEKYGWQAAVVLVASIAMIDVPATPMSQAMLDGYADPDDGHLRRILTGCAPGTGVPDQLPGHDATLIADQQGQTVDAGQDDPGEGVTTPLTGASLFTPLDRTLIRAAVGSAIGAEKALSRADLVRQTDELILSTPDRARSWFHSGFVSGIDAQAEEQPAHDPSSTGANDERRHWWMIGRLVGARRAGDTATLLAEATGRTDLVRGVIADRVAGADVTAAVCEALLDGEDTIALAAEMLAERRDAFDGGGTTIKRYATRATVLVSRRDIADARRLVEAAIGHADGLVDPDTTAQLGVVLASTLRAAGDFDAATDVLNSLPTDIRSAATADVAVQRVLCATDLRFVEDVPSPIADGDNVVTDLLASHTGELDDALVHAPGHPVAALLAGYAAFAAGDHRRADAALDVAVSALDSHPALAGTHLPAEAAGHRGIAALRSAANARDAIRHLSRAVDAGWQPPTDLLVGVAEGLVLGGPASQRAAGPFLTWCLANAATRAPFVGCVLLAVDDGVTGSIPTALGLIDAPGLTATETFDLAESVLRSGQCPDGRYDDLVALAADAAIDCDDAKVAATWLELLDNDDTLRAHLGSDDVDAQRIALRVARGEPELAAAAAHKAFWRHVDHPGHEADPEDLLELVDRYGANGFDLDAMRRAVRVEETVDGMAARLAALDRPVRVLFIGGKDADHERVRKAAAIATEHTGVAVEVEWQSGWDPRWPDWCKALSRRSGTNVPDAAVVLRLMRTTFGRTVRPILGDLGVPWQAAWQPSINGYARAISGAVAAFDRMTSRS</sequence>
<protein>
    <submittedName>
        <fullName evidence="1">Uncharacterized protein</fullName>
    </submittedName>
</protein>
<evidence type="ECO:0000313" key="2">
    <source>
        <dbReference type="Proteomes" id="UP000264006"/>
    </source>
</evidence>
<evidence type="ECO:0000313" key="1">
    <source>
        <dbReference type="EMBL" id="AXV10045.1"/>
    </source>
</evidence>
<geneLocation type="plasmid" evidence="2">
    <name>pedy32-46i</name>
</geneLocation>
<dbReference type="EMBL" id="CP031166">
    <property type="protein sequence ID" value="AXV10045.1"/>
    <property type="molecule type" value="Genomic_DNA"/>
</dbReference>
<dbReference type="Proteomes" id="UP000264006">
    <property type="component" value="Plasmid pEDY32-46I"/>
</dbReference>
<organism evidence="1 2">
    <name type="scientific">Euzebya pacifica</name>
    <dbReference type="NCBI Taxonomy" id="1608957"/>
    <lineage>
        <taxon>Bacteria</taxon>
        <taxon>Bacillati</taxon>
        <taxon>Actinomycetota</taxon>
        <taxon>Nitriliruptoria</taxon>
        <taxon>Euzebyales</taxon>
    </lineage>
</organism>